<accession>A0ABQ6YCU1</accession>
<dbReference type="Gene3D" id="3.10.450.710">
    <property type="entry name" value="Tgt2/MlaC"/>
    <property type="match status" value="1"/>
</dbReference>
<dbReference type="RefSeq" id="WP_159659786.1">
    <property type="nucleotide sequence ID" value="NZ_AQPF01000002.1"/>
</dbReference>
<comment type="caution">
    <text evidence="2">The sequence shown here is derived from an EMBL/GenBank/DDBJ whole genome shotgun (WGS) entry which is preliminary data.</text>
</comment>
<feature type="signal peptide" evidence="1">
    <location>
        <begin position="1"/>
        <end position="25"/>
    </location>
</feature>
<dbReference type="Pfam" id="PF05494">
    <property type="entry name" value="MlaC"/>
    <property type="match status" value="1"/>
</dbReference>
<evidence type="ECO:0000256" key="1">
    <source>
        <dbReference type="SAM" id="SignalP"/>
    </source>
</evidence>
<dbReference type="InterPro" id="IPR042245">
    <property type="entry name" value="Tgt2/MlaC_sf"/>
</dbReference>
<name>A0ABQ6YCU1_9GAMM</name>
<proteinExistence type="predicted"/>
<dbReference type="PANTHER" id="PTHR36573">
    <property type="entry name" value="INTERMEMBRANE PHOSPHOLIPID TRANSPORT SYSTEM BINDING PROTEIN MLAC"/>
    <property type="match status" value="1"/>
</dbReference>
<keyword evidence="3" id="KW-1185">Reference proteome</keyword>
<reference evidence="2 3" key="1">
    <citation type="submission" date="2012-09" db="EMBL/GenBank/DDBJ databases">
        <title>Genome Sequence of alkane-degrading Bacterium Alcanivorax sp. 6-D-6.</title>
        <authorList>
            <person name="Lai Q."/>
            <person name="Shao Z."/>
        </authorList>
    </citation>
    <scope>NUCLEOTIDE SEQUENCE [LARGE SCALE GENOMIC DNA]</scope>
    <source>
        <strain evidence="2 3">6-D-6</strain>
    </source>
</reference>
<keyword evidence="1" id="KW-0732">Signal</keyword>
<dbReference type="Proteomes" id="UP000771797">
    <property type="component" value="Unassembled WGS sequence"/>
</dbReference>
<protein>
    <submittedName>
        <fullName evidence="2">Toluene-tolerance protein</fullName>
    </submittedName>
</protein>
<dbReference type="PANTHER" id="PTHR36573:SF1">
    <property type="entry name" value="INTERMEMBRANE PHOSPHOLIPID TRANSPORT SYSTEM BINDING PROTEIN MLAC"/>
    <property type="match status" value="1"/>
</dbReference>
<feature type="chain" id="PRO_5046500969" evidence="1">
    <location>
        <begin position="26"/>
        <end position="214"/>
    </location>
</feature>
<evidence type="ECO:0000313" key="2">
    <source>
        <dbReference type="EMBL" id="KAF0808041.1"/>
    </source>
</evidence>
<organism evidence="2 3">
    <name type="scientific">Alcanivorax xiamenensis</name>
    <dbReference type="NCBI Taxonomy" id="1177156"/>
    <lineage>
        <taxon>Bacteria</taxon>
        <taxon>Pseudomonadati</taxon>
        <taxon>Pseudomonadota</taxon>
        <taxon>Gammaproteobacteria</taxon>
        <taxon>Oceanospirillales</taxon>
        <taxon>Alcanivoracaceae</taxon>
        <taxon>Alcanivorax</taxon>
    </lineage>
</organism>
<dbReference type="InterPro" id="IPR008869">
    <property type="entry name" value="MlaC/ttg2D"/>
</dbReference>
<gene>
    <name evidence="2" type="ORF">A6D6_00431</name>
</gene>
<evidence type="ECO:0000313" key="3">
    <source>
        <dbReference type="Proteomes" id="UP000771797"/>
    </source>
</evidence>
<dbReference type="EMBL" id="AQPF01000002">
    <property type="protein sequence ID" value="KAF0808041.1"/>
    <property type="molecule type" value="Genomic_DNA"/>
</dbReference>
<sequence length="214" mass="24754">MTYPKQLFSMMAALLLLLTASLAQAEQDPRKLVEQTVERMTKRIDGERQKLNNDPQYARELVREELGDLVDFKRITRVVMGDYFDQASRDQKYRFLEVFENSLVNTYASGVTLYDGQKMKVLPLREEDRRGNYARVRMEFSTNSGQVVPIFFTLFLDGGQWRVVNVYVNGLDLSQVYKQQFAQSMQQHNDMDTVIANWSAADVADEVENKANVN</sequence>
<dbReference type="PIRSF" id="PIRSF004649">
    <property type="entry name" value="MlaC"/>
    <property type="match status" value="1"/>
</dbReference>